<dbReference type="EMBL" id="PKIE01000003">
    <property type="protein sequence ID" value="PLA60261.1"/>
    <property type="molecule type" value="Genomic_DNA"/>
</dbReference>
<keyword evidence="1" id="KW-0805">Transcription regulation</keyword>
<dbReference type="InterPro" id="IPR001387">
    <property type="entry name" value="Cro/C1-type_HTH"/>
</dbReference>
<gene>
    <name evidence="5" type="ORF">CYK18_06600</name>
</gene>
<evidence type="ECO:0000256" key="1">
    <source>
        <dbReference type="ARBA" id="ARBA00023015"/>
    </source>
</evidence>
<dbReference type="PANTHER" id="PTHR40661:SF3">
    <property type="entry name" value="FELS-1 PROPHAGE TRANSCRIPTIONAL REGULATOR"/>
    <property type="match status" value="1"/>
</dbReference>
<dbReference type="CDD" id="cd00093">
    <property type="entry name" value="HTH_XRE"/>
    <property type="match status" value="2"/>
</dbReference>
<dbReference type="PROSITE" id="PS50943">
    <property type="entry name" value="HTH_CROC1"/>
    <property type="match status" value="2"/>
</dbReference>
<keyword evidence="3" id="KW-0804">Transcription</keyword>
<evidence type="ECO:0000256" key="3">
    <source>
        <dbReference type="ARBA" id="ARBA00023163"/>
    </source>
</evidence>
<dbReference type="InterPro" id="IPR010982">
    <property type="entry name" value="Lambda_DNA-bd_dom_sf"/>
</dbReference>
<name>A0A2I1YZJ9_STRMT</name>
<comment type="caution">
    <text evidence="5">The sequence shown here is derived from an EMBL/GenBank/DDBJ whole genome shotgun (WGS) entry which is preliminary data.</text>
</comment>
<dbReference type="SUPFAM" id="SSF47413">
    <property type="entry name" value="lambda repressor-like DNA-binding domains"/>
    <property type="match status" value="2"/>
</dbReference>
<dbReference type="GO" id="GO:0003677">
    <property type="term" value="F:DNA binding"/>
    <property type="evidence" value="ECO:0007669"/>
    <property type="project" value="UniProtKB-KW"/>
</dbReference>
<dbReference type="RefSeq" id="WP_101785724.1">
    <property type="nucleotide sequence ID" value="NZ_PKIE01000003.1"/>
</dbReference>
<reference evidence="5 6" key="1">
    <citation type="submission" date="2017-12" db="EMBL/GenBank/DDBJ databases">
        <title>Phylogenetic diversity of female urinary microbiome.</title>
        <authorList>
            <person name="Thomas-White K."/>
            <person name="Wolfe A.J."/>
        </authorList>
    </citation>
    <scope>NUCLEOTIDE SEQUENCE [LARGE SCALE GENOMIC DNA]</scope>
    <source>
        <strain evidence="5 6">UMB1341</strain>
    </source>
</reference>
<protein>
    <submittedName>
        <fullName evidence="5">Transcriptional regulator</fullName>
    </submittedName>
</protein>
<feature type="domain" description="HTH cro/C1-type" evidence="4">
    <location>
        <begin position="15"/>
        <end position="69"/>
    </location>
</feature>
<evidence type="ECO:0000313" key="5">
    <source>
        <dbReference type="EMBL" id="PLA60261.1"/>
    </source>
</evidence>
<dbReference type="PANTHER" id="PTHR40661">
    <property type="match status" value="1"/>
</dbReference>
<organism evidence="5 6">
    <name type="scientific">Streptococcus mitis</name>
    <dbReference type="NCBI Taxonomy" id="28037"/>
    <lineage>
        <taxon>Bacteria</taxon>
        <taxon>Bacillati</taxon>
        <taxon>Bacillota</taxon>
        <taxon>Bacilli</taxon>
        <taxon>Lactobacillales</taxon>
        <taxon>Streptococcaceae</taxon>
        <taxon>Streptococcus</taxon>
        <taxon>Streptococcus mitis group</taxon>
    </lineage>
</organism>
<evidence type="ECO:0000256" key="2">
    <source>
        <dbReference type="ARBA" id="ARBA00023125"/>
    </source>
</evidence>
<dbReference type="Proteomes" id="UP000234971">
    <property type="component" value="Unassembled WGS sequence"/>
</dbReference>
<accession>A0A2I1YZJ9</accession>
<proteinExistence type="predicted"/>
<evidence type="ECO:0000313" key="6">
    <source>
        <dbReference type="Proteomes" id="UP000234971"/>
    </source>
</evidence>
<evidence type="ECO:0000259" key="4">
    <source>
        <dbReference type="PROSITE" id="PS50943"/>
    </source>
</evidence>
<keyword evidence="2" id="KW-0238">DNA-binding</keyword>
<dbReference type="Gene3D" id="1.10.260.40">
    <property type="entry name" value="lambda repressor-like DNA-binding domains"/>
    <property type="match status" value="2"/>
</dbReference>
<sequence length="198" mass="22307">MDNNDLLFRKPPNRLEKLMEDHGVTLKEVSKNTGIPITTLSGYKKNQRTPKKNNAEILAKYFGVSVAYLMGIDDAPSIDGSKKMTPLQSLVKNSKLSLKEISETTGIGYSTLGNYNQGSRSPNAKNAQLLSEYFGVSIPYLLGYEENFTANKPNATISIELIKELYSISEKRAKLLQEYIELDKKERDIIKQIKEIVR</sequence>
<dbReference type="AlphaFoldDB" id="A0A2I1YZJ9"/>
<feature type="domain" description="HTH cro/C1-type" evidence="4">
    <location>
        <begin position="87"/>
        <end position="141"/>
    </location>
</feature>
<dbReference type="Pfam" id="PF01381">
    <property type="entry name" value="HTH_3"/>
    <property type="match status" value="2"/>
</dbReference>
<dbReference type="SMART" id="SM00530">
    <property type="entry name" value="HTH_XRE"/>
    <property type="match status" value="2"/>
</dbReference>